<protein>
    <submittedName>
        <fullName evidence="3">FAD-dependent oxidoreductase</fullName>
    </submittedName>
</protein>
<keyword evidence="4" id="KW-1185">Reference proteome</keyword>
<feature type="domain" description="FAD dependent oxidoreductase" evidence="2">
    <location>
        <begin position="8"/>
        <end position="397"/>
    </location>
</feature>
<keyword evidence="3" id="KW-0614">Plasmid</keyword>
<dbReference type="EMBL" id="CP135446">
    <property type="protein sequence ID" value="WRY35914.1"/>
    <property type="molecule type" value="Genomic_DNA"/>
</dbReference>
<reference evidence="3 4" key="1">
    <citation type="submission" date="2023-09" db="EMBL/GenBank/DDBJ databases">
        <title>Thioclava shenzhenensis sp. nov., a multidrug resistant bacteria-antagonizing species isolated from coastal seawater.</title>
        <authorList>
            <person name="Long M."/>
        </authorList>
    </citation>
    <scope>NUCLEOTIDE SEQUENCE [LARGE SCALE GENOMIC DNA]</scope>
    <source>
        <strain evidence="3 4">FTW29</strain>
        <plasmid evidence="3 4">unnamed3</plasmid>
    </source>
</reference>
<accession>A0ABZ1E4G3</accession>
<geneLocation type="plasmid" evidence="3 4">
    <name>unnamed3</name>
</geneLocation>
<evidence type="ECO:0000259" key="2">
    <source>
        <dbReference type="Pfam" id="PF01266"/>
    </source>
</evidence>
<dbReference type="InterPro" id="IPR006076">
    <property type="entry name" value="FAD-dep_OxRdtase"/>
</dbReference>
<dbReference type="SUPFAM" id="SSF51905">
    <property type="entry name" value="FAD/NAD(P)-binding domain"/>
    <property type="match status" value="1"/>
</dbReference>
<dbReference type="InterPro" id="IPR036188">
    <property type="entry name" value="FAD/NAD-bd_sf"/>
</dbReference>
<evidence type="ECO:0000313" key="3">
    <source>
        <dbReference type="EMBL" id="WRY35914.1"/>
    </source>
</evidence>
<evidence type="ECO:0000256" key="1">
    <source>
        <dbReference type="ARBA" id="ARBA00023002"/>
    </source>
</evidence>
<dbReference type="PANTHER" id="PTHR13847:SF289">
    <property type="entry name" value="GLYCINE OXIDASE"/>
    <property type="match status" value="1"/>
</dbReference>
<dbReference type="RefSeq" id="WP_330628240.1">
    <property type="nucleotide sequence ID" value="NZ_CP135446.1"/>
</dbReference>
<dbReference type="Gene3D" id="3.30.9.10">
    <property type="entry name" value="D-Amino Acid Oxidase, subunit A, domain 2"/>
    <property type="match status" value="1"/>
</dbReference>
<dbReference type="SUPFAM" id="SSF54373">
    <property type="entry name" value="FAD-linked reductases, C-terminal domain"/>
    <property type="match status" value="1"/>
</dbReference>
<dbReference type="Proteomes" id="UP001623290">
    <property type="component" value="Plasmid unnamed3"/>
</dbReference>
<name>A0ABZ1E4G3_9RHOB</name>
<gene>
    <name evidence="3" type="ORF">RPE78_18150</name>
</gene>
<keyword evidence="1" id="KW-0560">Oxidoreductase</keyword>
<organism evidence="3 4">
    <name type="scientific">Thioclava litoralis</name>
    <dbReference type="NCBI Taxonomy" id="3076557"/>
    <lineage>
        <taxon>Bacteria</taxon>
        <taxon>Pseudomonadati</taxon>
        <taxon>Pseudomonadota</taxon>
        <taxon>Alphaproteobacteria</taxon>
        <taxon>Rhodobacterales</taxon>
        <taxon>Paracoccaceae</taxon>
        <taxon>Thioclava</taxon>
    </lineage>
</organism>
<sequence length="422" mass="45809">MADSNTTDITVIGAGIVGITSALELARAGFRVTVLDRKGVAAETSRGNAGAFAFADIEPLATPGILRKAPKWLLDPLGPLSMPPAYAMRMLPWMWKFWRASSARNYAAGVAAQSAMMQHSRAALERLVPRVGGEAMLRREGQLQLYATEAEFRASQPNWAEKERHGIRCTYLHSPAEIAEIQPGLNPCFTRAGFTPDWVNVTDPALWTEHLAQALRDLGGRIERAEVRRLRPTETGVEITTDRGPRHAAQVVLAAGAWSHRLARHLGHHLPLETERGYNTTFPTATVDLRTHVTFPMHGFVVTKIGNGLRVGGAVELGGLDLPPDYRRAKTLLQKAMTFLPGLQGTGGTEWMGYRPSLPDSLPAIGHARATHRVIYAFGHGHLGLTQSAGTAELVCALAQGARPQIDLTPFAPARFTARGGR</sequence>
<dbReference type="Gene3D" id="3.50.50.60">
    <property type="entry name" value="FAD/NAD(P)-binding domain"/>
    <property type="match status" value="2"/>
</dbReference>
<evidence type="ECO:0000313" key="4">
    <source>
        <dbReference type="Proteomes" id="UP001623290"/>
    </source>
</evidence>
<proteinExistence type="predicted"/>
<dbReference type="Pfam" id="PF01266">
    <property type="entry name" value="DAO"/>
    <property type="match status" value="1"/>
</dbReference>
<dbReference type="PANTHER" id="PTHR13847">
    <property type="entry name" value="SARCOSINE DEHYDROGENASE-RELATED"/>
    <property type="match status" value="1"/>
</dbReference>